<evidence type="ECO:0000313" key="2">
    <source>
        <dbReference type="Proteomes" id="UP001500888"/>
    </source>
</evidence>
<dbReference type="EMBL" id="BAAAZR010000009">
    <property type="protein sequence ID" value="GAA3815985.1"/>
    <property type="molecule type" value="Genomic_DNA"/>
</dbReference>
<keyword evidence="2" id="KW-1185">Reference proteome</keyword>
<organism evidence="1 2">
    <name type="scientific">Sphaerisporangium flaviroseum</name>
    <dbReference type="NCBI Taxonomy" id="509199"/>
    <lineage>
        <taxon>Bacteria</taxon>
        <taxon>Bacillati</taxon>
        <taxon>Actinomycetota</taxon>
        <taxon>Actinomycetes</taxon>
        <taxon>Streptosporangiales</taxon>
        <taxon>Streptosporangiaceae</taxon>
        <taxon>Sphaerisporangium</taxon>
    </lineage>
</organism>
<dbReference type="RefSeq" id="WP_344942258.1">
    <property type="nucleotide sequence ID" value="NZ_BAAAZR010000009.1"/>
</dbReference>
<reference evidence="2" key="1">
    <citation type="journal article" date="2019" name="Int. J. Syst. Evol. Microbiol.">
        <title>The Global Catalogue of Microorganisms (GCM) 10K type strain sequencing project: providing services to taxonomists for standard genome sequencing and annotation.</title>
        <authorList>
            <consortium name="The Broad Institute Genomics Platform"/>
            <consortium name="The Broad Institute Genome Sequencing Center for Infectious Disease"/>
            <person name="Wu L."/>
            <person name="Ma J."/>
        </authorList>
    </citation>
    <scope>NUCLEOTIDE SEQUENCE [LARGE SCALE GENOMIC DNA]</scope>
    <source>
        <strain evidence="2">JCM 16908</strain>
    </source>
</reference>
<accession>A0ABP7IDW2</accession>
<proteinExistence type="predicted"/>
<name>A0ABP7IDW2_9ACTN</name>
<sequence>MSLVLLQPSRLPYTEQELRVTQDAPAPLLLARRLAAGLSSTDLLERLRVLPAAPHGDEPAPYTGPAGRPEIAYTYDERLREFDAFFDVVRVDRPADGVFSRGLLVAYRSLLEEGMAAGTRMSWADWSSLCATLQEMICLAVGEDRTAGRVAVSEPPLLRWHMDPHRRWRVGHQVFFVLTQCVIVALQSFRSALAEEDLAAARRNLRLVTRLFNGSAAAFVFTSEFSAGQYENGVRPSMEPPFVSPGFSGLLSPDHLYMVKLFARLRPVLRALPAELAPDHRAFVRALGTVYESHKYVCRRFGGDTGSSLRTSDASALPAVDVIHALKLARTKIVGRS</sequence>
<gene>
    <name evidence="1" type="ORF">GCM10022226_40910</name>
</gene>
<comment type="caution">
    <text evidence="1">The sequence shown here is derived from an EMBL/GenBank/DDBJ whole genome shotgun (WGS) entry which is preliminary data.</text>
</comment>
<protein>
    <submittedName>
        <fullName evidence="1">Uncharacterized protein</fullName>
    </submittedName>
</protein>
<evidence type="ECO:0000313" key="1">
    <source>
        <dbReference type="EMBL" id="GAA3815985.1"/>
    </source>
</evidence>
<dbReference type="Proteomes" id="UP001500888">
    <property type="component" value="Unassembled WGS sequence"/>
</dbReference>